<keyword evidence="2" id="KW-0732">Signal</keyword>
<feature type="chain" id="PRO_5043731733" description="DUF7794 domain-containing protein" evidence="2">
    <location>
        <begin position="27"/>
        <end position="370"/>
    </location>
</feature>
<evidence type="ECO:0000313" key="4">
    <source>
        <dbReference type="EMBL" id="KAK1260220.1"/>
    </source>
</evidence>
<keyword evidence="1" id="KW-0812">Transmembrane</keyword>
<reference evidence="4" key="1">
    <citation type="journal article" date="2023" name="Nat. Commun.">
        <title>Diploid and tetraploid genomes of Acorus and the evolution of monocots.</title>
        <authorList>
            <person name="Ma L."/>
            <person name="Liu K.W."/>
            <person name="Li Z."/>
            <person name="Hsiao Y.Y."/>
            <person name="Qi Y."/>
            <person name="Fu T."/>
            <person name="Tang G.D."/>
            <person name="Zhang D."/>
            <person name="Sun W.H."/>
            <person name="Liu D.K."/>
            <person name="Li Y."/>
            <person name="Chen G.Z."/>
            <person name="Liu X.D."/>
            <person name="Liao X.Y."/>
            <person name="Jiang Y.T."/>
            <person name="Yu X."/>
            <person name="Hao Y."/>
            <person name="Huang J."/>
            <person name="Zhao X.W."/>
            <person name="Ke S."/>
            <person name="Chen Y.Y."/>
            <person name="Wu W.L."/>
            <person name="Hsu J.L."/>
            <person name="Lin Y.F."/>
            <person name="Huang M.D."/>
            <person name="Li C.Y."/>
            <person name="Huang L."/>
            <person name="Wang Z.W."/>
            <person name="Zhao X."/>
            <person name="Zhong W.Y."/>
            <person name="Peng D.H."/>
            <person name="Ahmad S."/>
            <person name="Lan S."/>
            <person name="Zhang J.S."/>
            <person name="Tsai W.C."/>
            <person name="Van de Peer Y."/>
            <person name="Liu Z.J."/>
        </authorList>
    </citation>
    <scope>NUCLEOTIDE SEQUENCE</scope>
    <source>
        <strain evidence="4">SCP</strain>
    </source>
</reference>
<keyword evidence="1" id="KW-1133">Transmembrane helix</keyword>
<reference evidence="4" key="2">
    <citation type="submission" date="2023-06" db="EMBL/GenBank/DDBJ databases">
        <authorList>
            <person name="Ma L."/>
            <person name="Liu K.-W."/>
            <person name="Li Z."/>
            <person name="Hsiao Y.-Y."/>
            <person name="Qi Y."/>
            <person name="Fu T."/>
            <person name="Tang G."/>
            <person name="Zhang D."/>
            <person name="Sun W.-H."/>
            <person name="Liu D.-K."/>
            <person name="Li Y."/>
            <person name="Chen G.-Z."/>
            <person name="Liu X.-D."/>
            <person name="Liao X.-Y."/>
            <person name="Jiang Y.-T."/>
            <person name="Yu X."/>
            <person name="Hao Y."/>
            <person name="Huang J."/>
            <person name="Zhao X.-W."/>
            <person name="Ke S."/>
            <person name="Chen Y.-Y."/>
            <person name="Wu W.-L."/>
            <person name="Hsu J.-L."/>
            <person name="Lin Y.-F."/>
            <person name="Huang M.-D."/>
            <person name="Li C.-Y."/>
            <person name="Huang L."/>
            <person name="Wang Z.-W."/>
            <person name="Zhao X."/>
            <person name="Zhong W.-Y."/>
            <person name="Peng D.-H."/>
            <person name="Ahmad S."/>
            <person name="Lan S."/>
            <person name="Zhang J.-S."/>
            <person name="Tsai W.-C."/>
            <person name="Van De Peer Y."/>
            <person name="Liu Z.-J."/>
        </authorList>
    </citation>
    <scope>NUCLEOTIDE SEQUENCE</scope>
    <source>
        <strain evidence="4">SCP</strain>
        <tissue evidence="4">Leaves</tissue>
    </source>
</reference>
<name>A0AAV9A7L6_ACOGR</name>
<evidence type="ECO:0000313" key="5">
    <source>
        <dbReference type="Proteomes" id="UP001179952"/>
    </source>
</evidence>
<dbReference type="PANTHER" id="PTHR37735">
    <property type="entry name" value="OS08G0567000 PROTEIN"/>
    <property type="match status" value="1"/>
</dbReference>
<dbReference type="Proteomes" id="UP001179952">
    <property type="component" value="Unassembled WGS sequence"/>
</dbReference>
<dbReference type="EMBL" id="JAUJYN010000011">
    <property type="protein sequence ID" value="KAK1260220.1"/>
    <property type="molecule type" value="Genomic_DNA"/>
</dbReference>
<dbReference type="PANTHER" id="PTHR37735:SF1">
    <property type="entry name" value="OS08G0567000 PROTEIN"/>
    <property type="match status" value="1"/>
</dbReference>
<feature type="domain" description="DUF7794" evidence="3">
    <location>
        <begin position="27"/>
        <end position="289"/>
    </location>
</feature>
<accession>A0AAV9A7L6</accession>
<feature type="signal peptide" evidence="2">
    <location>
        <begin position="1"/>
        <end position="26"/>
    </location>
</feature>
<feature type="transmembrane region" description="Helical" evidence="1">
    <location>
        <begin position="333"/>
        <end position="353"/>
    </location>
</feature>
<evidence type="ECO:0000256" key="1">
    <source>
        <dbReference type="SAM" id="Phobius"/>
    </source>
</evidence>
<protein>
    <recommendedName>
        <fullName evidence="3">DUF7794 domain-containing protein</fullName>
    </recommendedName>
</protein>
<dbReference type="InterPro" id="IPR056696">
    <property type="entry name" value="DUF7794"/>
</dbReference>
<dbReference type="Pfam" id="PF25070">
    <property type="entry name" value="DUF7794"/>
    <property type="match status" value="1"/>
</dbReference>
<keyword evidence="1" id="KW-0472">Membrane</keyword>
<proteinExistence type="predicted"/>
<sequence>MDLLTFFKVLLMISLSLLCLQARADGSRSIVFLDSPDHHYLRSHPSDDTEKISLISLPEVASAVSVLLGFAPEASLPDNTFSKLDEVLSPNPFDRPHAVFMLEVSGIEGELMSQNGNMYRGSIGSPHKAEIPLSDGDEISVVPLDEPLDECDTACIDNKLHDLANWFGGSYVGASDGSDGKLNIPLASGTSIDLHLSKEADREFVLSLVSLIHNVKKAIEMHEDFAESRQSPSELLTGSFTGIEALKEQYGPGNVVQQGMELFQATLTKLFDSLLASYKGKIVGVILSSEKSSLDSAITLDMQHSSRASRWLEEEVQTNVIIHPEILLARRSLAWITGIILLVSTLIGVYLLVNMPLTRDTLLYSNVKLD</sequence>
<evidence type="ECO:0000259" key="3">
    <source>
        <dbReference type="Pfam" id="PF25070"/>
    </source>
</evidence>
<organism evidence="4 5">
    <name type="scientific">Acorus gramineus</name>
    <name type="common">Dwarf sweet flag</name>
    <dbReference type="NCBI Taxonomy" id="55184"/>
    <lineage>
        <taxon>Eukaryota</taxon>
        <taxon>Viridiplantae</taxon>
        <taxon>Streptophyta</taxon>
        <taxon>Embryophyta</taxon>
        <taxon>Tracheophyta</taxon>
        <taxon>Spermatophyta</taxon>
        <taxon>Magnoliopsida</taxon>
        <taxon>Liliopsida</taxon>
        <taxon>Acoraceae</taxon>
        <taxon>Acorus</taxon>
    </lineage>
</organism>
<comment type="caution">
    <text evidence="4">The sequence shown here is derived from an EMBL/GenBank/DDBJ whole genome shotgun (WGS) entry which is preliminary data.</text>
</comment>
<gene>
    <name evidence="4" type="ORF">QJS04_geneDACA002360</name>
</gene>
<keyword evidence="5" id="KW-1185">Reference proteome</keyword>
<evidence type="ECO:0000256" key="2">
    <source>
        <dbReference type="SAM" id="SignalP"/>
    </source>
</evidence>
<dbReference type="AlphaFoldDB" id="A0AAV9A7L6"/>
<dbReference type="GO" id="GO:0012505">
    <property type="term" value="C:endomembrane system"/>
    <property type="evidence" value="ECO:0007669"/>
    <property type="project" value="TreeGrafter"/>
</dbReference>